<feature type="domain" description="Calcineurin-like phosphoesterase" evidence="8">
    <location>
        <begin position="8"/>
        <end position="232"/>
    </location>
</feature>
<dbReference type="InterPro" id="IPR004593">
    <property type="entry name" value="SbcD"/>
</dbReference>
<feature type="domain" description="Nuclease SbcCD subunit D C-terminal" evidence="9">
    <location>
        <begin position="289"/>
        <end position="365"/>
    </location>
</feature>
<dbReference type="GO" id="GO:0006310">
    <property type="term" value="P:DNA recombination"/>
    <property type="evidence" value="ECO:0007669"/>
    <property type="project" value="UniProtKB-KW"/>
</dbReference>
<gene>
    <name evidence="7" type="primary">sbcD</name>
    <name evidence="10" type="ORF">H8S09_08315</name>
</gene>
<evidence type="ECO:0000256" key="6">
    <source>
        <dbReference type="ARBA" id="ARBA00022839"/>
    </source>
</evidence>
<keyword evidence="11" id="KW-1185">Reference proteome</keyword>
<keyword evidence="6 7" id="KW-0269">Exonuclease</keyword>
<evidence type="ECO:0000256" key="3">
    <source>
        <dbReference type="ARBA" id="ARBA00013365"/>
    </source>
</evidence>
<dbReference type="GO" id="GO:0008408">
    <property type="term" value="F:3'-5' exonuclease activity"/>
    <property type="evidence" value="ECO:0007669"/>
    <property type="project" value="InterPro"/>
</dbReference>
<dbReference type="PANTHER" id="PTHR30337">
    <property type="entry name" value="COMPONENT OF ATP-DEPENDENT DSDNA EXONUCLEASE"/>
    <property type="match status" value="1"/>
</dbReference>
<keyword evidence="7" id="KW-0255">Endonuclease</keyword>
<evidence type="ECO:0000313" key="10">
    <source>
        <dbReference type="EMBL" id="MBC5662895.1"/>
    </source>
</evidence>
<keyword evidence="4 7" id="KW-0540">Nuclease</keyword>
<organism evidence="10 11">
    <name type="scientific">Coprococcus hominis</name>
    <name type="common">ex Liu et al. 2022</name>
    <dbReference type="NCBI Taxonomy" id="2763039"/>
    <lineage>
        <taxon>Bacteria</taxon>
        <taxon>Bacillati</taxon>
        <taxon>Bacillota</taxon>
        <taxon>Clostridia</taxon>
        <taxon>Lachnospirales</taxon>
        <taxon>Lachnospiraceae</taxon>
        <taxon>Coprococcus</taxon>
    </lineage>
</organism>
<dbReference type="RefSeq" id="WP_186847661.1">
    <property type="nucleotide sequence ID" value="NZ_JACOOX010000004.1"/>
</dbReference>
<comment type="function">
    <text evidence="7">SbcCD cleaves DNA hairpin structures. These structures can inhibit DNA replication and are intermediates in certain DNA recombination reactions. The complex acts as a 3'-&gt;5' double strand exonuclease that can open hairpins. It also has a 5' single-strand endonuclease activity.</text>
</comment>
<evidence type="ECO:0000256" key="7">
    <source>
        <dbReference type="RuleBase" id="RU363069"/>
    </source>
</evidence>
<evidence type="ECO:0000313" key="11">
    <source>
        <dbReference type="Proteomes" id="UP000615234"/>
    </source>
</evidence>
<dbReference type="GO" id="GO:0006260">
    <property type="term" value="P:DNA replication"/>
    <property type="evidence" value="ECO:0007669"/>
    <property type="project" value="UniProtKB-KW"/>
</dbReference>
<dbReference type="Gene3D" id="3.60.21.10">
    <property type="match status" value="1"/>
</dbReference>
<comment type="subunit">
    <text evidence="2 7">Heterodimer of SbcC and SbcD.</text>
</comment>
<dbReference type="GO" id="GO:0004519">
    <property type="term" value="F:endonuclease activity"/>
    <property type="evidence" value="ECO:0007669"/>
    <property type="project" value="UniProtKB-KW"/>
</dbReference>
<keyword evidence="7" id="KW-0233">DNA recombination</keyword>
<dbReference type="InterPro" id="IPR004843">
    <property type="entry name" value="Calcineurin-like_PHP"/>
</dbReference>
<dbReference type="CDD" id="cd00840">
    <property type="entry name" value="MPP_Mre11_N"/>
    <property type="match status" value="1"/>
</dbReference>
<reference evidence="10 11" key="1">
    <citation type="submission" date="2020-08" db="EMBL/GenBank/DDBJ databases">
        <title>Genome public.</title>
        <authorList>
            <person name="Liu C."/>
            <person name="Sun Q."/>
        </authorList>
    </citation>
    <scope>NUCLEOTIDE SEQUENCE [LARGE SCALE GENOMIC DNA]</scope>
    <source>
        <strain evidence="10 11">NSJ-10</strain>
    </source>
</reference>
<keyword evidence="5 7" id="KW-0378">Hydrolase</keyword>
<evidence type="ECO:0000256" key="1">
    <source>
        <dbReference type="ARBA" id="ARBA00010555"/>
    </source>
</evidence>
<dbReference type="InterPro" id="IPR041796">
    <property type="entry name" value="Mre11_N"/>
</dbReference>
<name>A0A8I0AIX5_9FIRM</name>
<sequence>MGKEITTMKLFHLSDLHIGKIVNGYEMWEDQRYVFDQILAYVREEQPDAVMIAGDIYDKAVPSAKAVTEFDEFLTELADSGTIILIISGNHDSAERLDFASSIMKKQNIYMKGTYGGEAMKVTLQDKWGDVNFYLMPFVKPSNVKNTLSDLTEEPEKESAALTYTEAMQQVVAAMQVDPGKRNVLIAHQNVTNSGVNRRSDSETISIGGLDNIDRTVFDIFDYVALGHLHSPQQIGKPEIRYCGTPVIYSMSEADDQKSVTVVELGEKGKLSIRELPLNQLHAWYNFTGTLDEAMSREANEDYARIVLTDKETIIDVQARLRTVYKNLMSVEFQMADGSRPEQERTLEDVKNLAPDEAFADFYNRKMKRELSDENAVYIRQLIRDYYEQRQG</sequence>
<dbReference type="AlphaFoldDB" id="A0A8I0AIX5"/>
<dbReference type="Proteomes" id="UP000615234">
    <property type="component" value="Unassembled WGS sequence"/>
</dbReference>
<comment type="caution">
    <text evidence="10">The sequence shown here is derived from an EMBL/GenBank/DDBJ whole genome shotgun (WGS) entry which is preliminary data.</text>
</comment>
<keyword evidence="7" id="KW-0235">DNA replication</keyword>
<dbReference type="SUPFAM" id="SSF56300">
    <property type="entry name" value="Metallo-dependent phosphatases"/>
    <property type="match status" value="1"/>
</dbReference>
<dbReference type="EMBL" id="JACOOX010000004">
    <property type="protein sequence ID" value="MBC5662895.1"/>
    <property type="molecule type" value="Genomic_DNA"/>
</dbReference>
<dbReference type="Pfam" id="PF00149">
    <property type="entry name" value="Metallophos"/>
    <property type="match status" value="1"/>
</dbReference>
<proteinExistence type="inferred from homology"/>
<dbReference type="NCBIfam" id="TIGR00619">
    <property type="entry name" value="sbcd"/>
    <property type="match status" value="1"/>
</dbReference>
<evidence type="ECO:0000256" key="5">
    <source>
        <dbReference type="ARBA" id="ARBA00022801"/>
    </source>
</evidence>
<evidence type="ECO:0000259" key="8">
    <source>
        <dbReference type="Pfam" id="PF00149"/>
    </source>
</evidence>
<evidence type="ECO:0000259" key="9">
    <source>
        <dbReference type="Pfam" id="PF12320"/>
    </source>
</evidence>
<dbReference type="Pfam" id="PF12320">
    <property type="entry name" value="SbcD_C"/>
    <property type="match status" value="1"/>
</dbReference>
<evidence type="ECO:0000256" key="2">
    <source>
        <dbReference type="ARBA" id="ARBA00011322"/>
    </source>
</evidence>
<evidence type="ECO:0000256" key="4">
    <source>
        <dbReference type="ARBA" id="ARBA00022722"/>
    </source>
</evidence>
<dbReference type="InterPro" id="IPR026843">
    <property type="entry name" value="SbcD_C"/>
</dbReference>
<dbReference type="InterPro" id="IPR050535">
    <property type="entry name" value="DNA_Repair-Maintenance_Comp"/>
</dbReference>
<dbReference type="InterPro" id="IPR029052">
    <property type="entry name" value="Metallo-depent_PP-like"/>
</dbReference>
<protein>
    <recommendedName>
        <fullName evidence="3 7">Nuclease SbcCD subunit D</fullName>
    </recommendedName>
</protein>
<comment type="similarity">
    <text evidence="1 7">Belongs to the SbcD family.</text>
</comment>
<dbReference type="PANTHER" id="PTHR30337:SF0">
    <property type="entry name" value="NUCLEASE SBCCD SUBUNIT D"/>
    <property type="match status" value="1"/>
</dbReference>
<accession>A0A8I0AIX5</accession>